<accession>A0A7G9SMV8</accession>
<gene>
    <name evidence="1" type="ORF">H9L16_10815</name>
</gene>
<reference evidence="1 2" key="1">
    <citation type="submission" date="2020-08" db="EMBL/GenBank/DDBJ databases">
        <title>Genome sequence of Thermomonas carbonis KCTC 42013T.</title>
        <authorList>
            <person name="Hyun D.-W."/>
            <person name="Bae J.-W."/>
        </authorList>
    </citation>
    <scope>NUCLEOTIDE SEQUENCE [LARGE SCALE GENOMIC DNA]</scope>
    <source>
        <strain evidence="1 2">KCTC 42013</strain>
    </source>
</reference>
<evidence type="ECO:0000313" key="2">
    <source>
        <dbReference type="Proteomes" id="UP000515804"/>
    </source>
</evidence>
<evidence type="ECO:0000313" key="1">
    <source>
        <dbReference type="EMBL" id="QNN69183.1"/>
    </source>
</evidence>
<dbReference type="RefSeq" id="WP_187551706.1">
    <property type="nucleotide sequence ID" value="NZ_BMZL01000002.1"/>
</dbReference>
<keyword evidence="2" id="KW-1185">Reference proteome</keyword>
<dbReference type="AlphaFoldDB" id="A0A7G9SMV8"/>
<protein>
    <submittedName>
        <fullName evidence="1">YdbL family protein</fullName>
    </submittedName>
</protein>
<name>A0A7G9SMV8_9GAMM</name>
<proteinExistence type="predicted"/>
<dbReference type="Pfam" id="PF07027">
    <property type="entry name" value="DUF1318"/>
    <property type="match status" value="1"/>
</dbReference>
<dbReference type="PROSITE" id="PS51257">
    <property type="entry name" value="PROKAR_LIPOPROTEIN"/>
    <property type="match status" value="1"/>
</dbReference>
<organism evidence="1 2">
    <name type="scientific">Thermomonas carbonis</name>
    <dbReference type="NCBI Taxonomy" id="1463158"/>
    <lineage>
        <taxon>Bacteria</taxon>
        <taxon>Pseudomonadati</taxon>
        <taxon>Pseudomonadota</taxon>
        <taxon>Gammaproteobacteria</taxon>
        <taxon>Lysobacterales</taxon>
        <taxon>Lysobacteraceae</taxon>
        <taxon>Thermomonas</taxon>
    </lineage>
</organism>
<dbReference type="InterPro" id="IPR008309">
    <property type="entry name" value="YdbL"/>
</dbReference>
<dbReference type="Proteomes" id="UP000515804">
    <property type="component" value="Chromosome"/>
</dbReference>
<sequence length="206" mass="22342">MKQWLGMPVAGALLLSACVTINVYFPAAEAKEAAREFVEKVINEADKVEMKDPSAPAGGMASLGMRIRSDLSGFDPWVLVGIGSAQAQSAPDISLKTPAIQAIQSRMESRFNATLRGGFDSGALGFTADGLVTVRDAGKLELKDRVGMNAAVADDNRDRKAVYREVAVANGHPEWETQIRDVFARQWIASARPGWWYQSGGSWKQK</sequence>
<dbReference type="KEGG" id="tcn:H9L16_10815"/>
<dbReference type="EMBL" id="CP060719">
    <property type="protein sequence ID" value="QNN69183.1"/>
    <property type="molecule type" value="Genomic_DNA"/>
</dbReference>